<organism evidence="9 10">
    <name type="scientific">Glutamicibacter soli</name>
    <dbReference type="NCBI Taxonomy" id="453836"/>
    <lineage>
        <taxon>Bacteria</taxon>
        <taxon>Bacillati</taxon>
        <taxon>Actinomycetota</taxon>
        <taxon>Actinomycetes</taxon>
        <taxon>Micrococcales</taxon>
        <taxon>Micrococcaceae</taxon>
        <taxon>Glutamicibacter</taxon>
    </lineage>
</organism>
<comment type="similarity">
    <text evidence="2">Belongs to the FliH family.</text>
</comment>
<feature type="domain" description="Flagellar assembly protein FliH/Type III secretion system HrpE" evidence="8">
    <location>
        <begin position="83"/>
        <end position="183"/>
    </location>
</feature>
<sequence length="193" mass="19851">MAFRSLDSAPQEQVMAHARSTGYAEGYATGIRAAEQAARAQREAVQLQAAQAQARQAEEQAQALAALRAAGRAVAALAVPPAQESAAALTAAAVELAEAIIGQVLCDEQFAARAAMERAAKLSGTEPVCAVRLNPQDLQLLGRKTLPGTGIELRADAALSAGDAVAELEHGFLDARISTALRRAKDALCGGAP</sequence>
<evidence type="ECO:0000256" key="4">
    <source>
        <dbReference type="ARBA" id="ARBA00022795"/>
    </source>
</evidence>
<evidence type="ECO:0000259" key="8">
    <source>
        <dbReference type="Pfam" id="PF02108"/>
    </source>
</evidence>
<protein>
    <recommendedName>
        <fullName evidence="8">Flagellar assembly protein FliH/Type III secretion system HrpE domain-containing protein</fullName>
    </recommendedName>
</protein>
<keyword evidence="4" id="KW-1005">Bacterial flagellum biogenesis</keyword>
<dbReference type="Proteomes" id="UP000252167">
    <property type="component" value="Unassembled WGS sequence"/>
</dbReference>
<evidence type="ECO:0000256" key="3">
    <source>
        <dbReference type="ARBA" id="ARBA00022448"/>
    </source>
</evidence>
<dbReference type="GO" id="GO:0015031">
    <property type="term" value="P:protein transport"/>
    <property type="evidence" value="ECO:0007669"/>
    <property type="project" value="UniProtKB-KW"/>
</dbReference>
<dbReference type="PANTHER" id="PTHR34982">
    <property type="entry name" value="YOP PROTEINS TRANSLOCATION PROTEIN L"/>
    <property type="match status" value="1"/>
</dbReference>
<evidence type="ECO:0000256" key="2">
    <source>
        <dbReference type="ARBA" id="ARBA00006602"/>
    </source>
</evidence>
<evidence type="ECO:0000256" key="5">
    <source>
        <dbReference type="ARBA" id="ARBA00022927"/>
    </source>
</evidence>
<dbReference type="InterPro" id="IPR018035">
    <property type="entry name" value="Flagellar_FliH/T3SS_HrpE"/>
</dbReference>
<name>A0A365YBL8_9MICC</name>
<keyword evidence="6" id="KW-1006">Bacterial flagellum protein export</keyword>
<gene>
    <name evidence="9" type="ORF">C1H84_15045</name>
</gene>
<reference evidence="9 10" key="1">
    <citation type="submission" date="2018-01" db="EMBL/GenBank/DDBJ databases">
        <title>Glutamicibacter soli strain NHPC-3 Whole genome sequence and assembly.</title>
        <authorList>
            <person name="Choudhury P."/>
            <person name="Gupta D."/>
            <person name="Sengupta K."/>
            <person name="Jawed A."/>
            <person name="Sultana N."/>
            <person name="Saha P."/>
        </authorList>
    </citation>
    <scope>NUCLEOTIDE SEQUENCE [LARGE SCALE GENOMIC DNA]</scope>
    <source>
        <strain evidence="9 10">NHPC-3</strain>
    </source>
</reference>
<proteinExistence type="inferred from homology"/>
<dbReference type="GO" id="GO:0044781">
    <property type="term" value="P:bacterial-type flagellum organization"/>
    <property type="evidence" value="ECO:0007669"/>
    <property type="project" value="UniProtKB-KW"/>
</dbReference>
<feature type="coiled-coil region" evidence="7">
    <location>
        <begin position="35"/>
        <end position="67"/>
    </location>
</feature>
<keyword evidence="7" id="KW-0175">Coiled coil</keyword>
<comment type="caution">
    <text evidence="9">The sequence shown here is derived from an EMBL/GenBank/DDBJ whole genome shotgun (WGS) entry which is preliminary data.</text>
</comment>
<dbReference type="PANTHER" id="PTHR34982:SF1">
    <property type="entry name" value="FLAGELLAR ASSEMBLY PROTEIN FLIH"/>
    <property type="match status" value="1"/>
</dbReference>
<evidence type="ECO:0000313" key="9">
    <source>
        <dbReference type="EMBL" id="RBL99719.1"/>
    </source>
</evidence>
<comment type="function">
    <text evidence="1">Needed for flagellar regrowth and assembly.</text>
</comment>
<accession>A0A365YBL8</accession>
<dbReference type="Pfam" id="PF02108">
    <property type="entry name" value="FliH"/>
    <property type="match status" value="1"/>
</dbReference>
<keyword evidence="10" id="KW-1185">Reference proteome</keyword>
<evidence type="ECO:0000256" key="1">
    <source>
        <dbReference type="ARBA" id="ARBA00003041"/>
    </source>
</evidence>
<keyword evidence="3" id="KW-0813">Transport</keyword>
<keyword evidence="5" id="KW-0653">Protein transport</keyword>
<dbReference type="InterPro" id="IPR051472">
    <property type="entry name" value="T3SS_Stator/FliH"/>
</dbReference>
<evidence type="ECO:0000313" key="10">
    <source>
        <dbReference type="Proteomes" id="UP000252167"/>
    </source>
</evidence>
<evidence type="ECO:0000256" key="7">
    <source>
        <dbReference type="SAM" id="Coils"/>
    </source>
</evidence>
<evidence type="ECO:0000256" key="6">
    <source>
        <dbReference type="ARBA" id="ARBA00023225"/>
    </source>
</evidence>
<dbReference type="GO" id="GO:0005829">
    <property type="term" value="C:cytosol"/>
    <property type="evidence" value="ECO:0007669"/>
    <property type="project" value="TreeGrafter"/>
</dbReference>
<dbReference type="EMBL" id="POAF01000007">
    <property type="protein sequence ID" value="RBL99719.1"/>
    <property type="molecule type" value="Genomic_DNA"/>
</dbReference>
<dbReference type="AlphaFoldDB" id="A0A365YBL8"/>